<dbReference type="GO" id="GO:0043139">
    <property type="term" value="F:5'-3' DNA helicase activity"/>
    <property type="evidence" value="ECO:0007669"/>
    <property type="project" value="UniProtKB-EC"/>
</dbReference>
<keyword evidence="5" id="KW-0175">Coiled coil</keyword>
<dbReference type="AlphaFoldDB" id="A0ABD6CER3"/>
<dbReference type="Pfam" id="PF26491">
    <property type="entry name" value="WH_Halo"/>
    <property type="match status" value="1"/>
</dbReference>
<dbReference type="InterPro" id="IPR027417">
    <property type="entry name" value="P-loop_NTPase"/>
</dbReference>
<evidence type="ECO:0000259" key="8">
    <source>
        <dbReference type="Pfam" id="PF26491"/>
    </source>
</evidence>
<dbReference type="Gene3D" id="3.40.50.300">
    <property type="entry name" value="P-loop containing nucleotide triphosphate hydrolases"/>
    <property type="match status" value="1"/>
</dbReference>
<feature type="compositionally biased region" description="Basic and acidic residues" evidence="6">
    <location>
        <begin position="392"/>
        <end position="401"/>
    </location>
</feature>
<sequence>MGDDQKTITVAELSDGPPLGDQPDQSVDLPVVEILTGRGFITGKSGSGKSNTASVVAEKLLDSGFGILIVDIDGEYYGLKEEYEILHVGADEECDIQVTVEHAGKIASLALEQNVPIILDVSSFLDEDEAEELLTEVSKQLFAKEKKHKQPFLMLVEECHEWIPEKGSVGEVGKMLIKIGKRGRKHGLGIVGISQRPADVKKDFITQCDWLVWHRLTWNNDTKVVSRILDSEYSDAVEDLNDGEAFMMTDWSESVRRVQFHRKQTFDAGATPGLEDVDRPDLKSVNSDLVSELQEISEEKQQTEDKIAELREELNKKNSRIAELEKELQDARDMSRMADQFVDALVGTVKGANPGRTEQRRMRKERQYQNAQGTAEAGPGDHPAQQSLDAATADHDQKDESSSQASESAESDASEPDTAVAAAGASNAETDEEAVDESSETDVAEAADPTADETDDAGTAAEEDGEGADSDAGDGEKEPTDEPTEASEPATTDVDDAGPVPDTPVDDGVVIEGPVATDGAASTAATNGDGQSNDEDVAAAMAALGNDDGEIIENTDDTATVVTSAEELPQAGSELVEHLRSAIEAMPQKTRRMLRYYRQEGPAKPLDAHFAGGGDGDRTNAYAHNRTLRTHGFIEHVGRGHYDYHLRDLIEEEYPGHADDSELDALVEATEEPLRD</sequence>
<dbReference type="InterPro" id="IPR008571">
    <property type="entry name" value="HerA-like"/>
</dbReference>
<dbReference type="GO" id="GO:0043138">
    <property type="term" value="F:3'-5' DNA helicase activity"/>
    <property type="evidence" value="ECO:0007669"/>
    <property type="project" value="UniProtKB-EC"/>
</dbReference>
<evidence type="ECO:0000256" key="6">
    <source>
        <dbReference type="SAM" id="MobiDB-lite"/>
    </source>
</evidence>
<accession>A0ABD6CER3</accession>
<dbReference type="EMBL" id="JBHUDJ010000014">
    <property type="protein sequence ID" value="MFD1588549.1"/>
    <property type="molecule type" value="Genomic_DNA"/>
</dbReference>
<proteinExistence type="inferred from homology"/>
<name>A0ABD6CER3_9EURY</name>
<dbReference type="InterPro" id="IPR002789">
    <property type="entry name" value="HerA_central"/>
</dbReference>
<feature type="coiled-coil region" evidence="5">
    <location>
        <begin position="286"/>
        <end position="334"/>
    </location>
</feature>
<dbReference type="PANTHER" id="PTHR42957">
    <property type="entry name" value="HELICASE MJ1565-RELATED"/>
    <property type="match status" value="1"/>
</dbReference>
<gene>
    <name evidence="9" type="ORF">ACFR9U_16345</name>
</gene>
<keyword evidence="9" id="KW-0547">Nucleotide-binding</keyword>
<dbReference type="Pfam" id="PF01935">
    <property type="entry name" value="DUF87"/>
    <property type="match status" value="1"/>
</dbReference>
<evidence type="ECO:0000313" key="10">
    <source>
        <dbReference type="Proteomes" id="UP001597119"/>
    </source>
</evidence>
<keyword evidence="10" id="KW-1185">Reference proteome</keyword>
<evidence type="ECO:0000313" key="9">
    <source>
        <dbReference type="EMBL" id="MFD1588549.1"/>
    </source>
</evidence>
<comment type="catalytic activity">
    <reaction evidence="4">
        <text>ATP + H2O = ADP + phosphate + H(+)</text>
        <dbReference type="Rhea" id="RHEA:13065"/>
        <dbReference type="ChEBI" id="CHEBI:15377"/>
        <dbReference type="ChEBI" id="CHEBI:15378"/>
        <dbReference type="ChEBI" id="CHEBI:30616"/>
        <dbReference type="ChEBI" id="CHEBI:43474"/>
        <dbReference type="ChEBI" id="CHEBI:456216"/>
        <dbReference type="EC" id="5.6.2.4"/>
    </reaction>
</comment>
<feature type="compositionally biased region" description="Acidic residues" evidence="6">
    <location>
        <begin position="429"/>
        <end position="473"/>
    </location>
</feature>
<evidence type="ECO:0000256" key="1">
    <source>
        <dbReference type="ARBA" id="ARBA00007816"/>
    </source>
</evidence>
<evidence type="ECO:0000256" key="5">
    <source>
        <dbReference type="SAM" id="Coils"/>
    </source>
</evidence>
<feature type="domain" description="Winged helix" evidence="8">
    <location>
        <begin position="568"/>
        <end position="673"/>
    </location>
</feature>
<dbReference type="InterPro" id="IPR058885">
    <property type="entry name" value="WHD_halobact"/>
</dbReference>
<organism evidence="9 10">
    <name type="scientific">Halorientalis brevis</name>
    <dbReference type="NCBI Taxonomy" id="1126241"/>
    <lineage>
        <taxon>Archaea</taxon>
        <taxon>Methanobacteriati</taxon>
        <taxon>Methanobacteriota</taxon>
        <taxon>Stenosarchaea group</taxon>
        <taxon>Halobacteria</taxon>
        <taxon>Halobacteriales</taxon>
        <taxon>Haloarculaceae</taxon>
        <taxon>Halorientalis</taxon>
    </lineage>
</organism>
<comment type="catalytic activity">
    <reaction evidence="3">
        <text>ATP + H2O = ADP + phosphate + H(+)</text>
        <dbReference type="Rhea" id="RHEA:13065"/>
        <dbReference type="ChEBI" id="CHEBI:15377"/>
        <dbReference type="ChEBI" id="CHEBI:15378"/>
        <dbReference type="ChEBI" id="CHEBI:30616"/>
        <dbReference type="ChEBI" id="CHEBI:43474"/>
        <dbReference type="ChEBI" id="CHEBI:456216"/>
        <dbReference type="EC" id="5.6.2.3"/>
    </reaction>
</comment>
<comment type="similarity">
    <text evidence="1">Belongs to the HerA family.</text>
</comment>
<evidence type="ECO:0000256" key="4">
    <source>
        <dbReference type="ARBA" id="ARBA00048988"/>
    </source>
</evidence>
<keyword evidence="9" id="KW-0347">Helicase</keyword>
<keyword evidence="9" id="KW-0067">ATP-binding</keyword>
<comment type="caution">
    <text evidence="9">The sequence shown here is derived from an EMBL/GenBank/DDBJ whole genome shotgun (WGS) entry which is preliminary data.</text>
</comment>
<dbReference type="CDD" id="cd02019">
    <property type="entry name" value="NK"/>
    <property type="match status" value="1"/>
</dbReference>
<evidence type="ECO:0000256" key="2">
    <source>
        <dbReference type="ARBA" id="ARBA00034617"/>
    </source>
</evidence>
<comment type="catalytic activity">
    <reaction evidence="2">
        <text>Couples ATP hydrolysis with the unwinding of duplex DNA by translocating in the 3'-5' direction.</text>
        <dbReference type="EC" id="5.6.2.4"/>
    </reaction>
</comment>
<evidence type="ECO:0000256" key="3">
    <source>
        <dbReference type="ARBA" id="ARBA00048954"/>
    </source>
</evidence>
<evidence type="ECO:0000259" key="7">
    <source>
        <dbReference type="Pfam" id="PF01935"/>
    </source>
</evidence>
<dbReference type="Proteomes" id="UP001597119">
    <property type="component" value="Unassembled WGS sequence"/>
</dbReference>
<keyword evidence="9" id="KW-0378">Hydrolase</keyword>
<dbReference type="RefSeq" id="WP_247378106.1">
    <property type="nucleotide sequence ID" value="NZ_JALLGV010000005.1"/>
</dbReference>
<dbReference type="PANTHER" id="PTHR42957:SF1">
    <property type="entry name" value="HELICASE MJ1565-RELATED"/>
    <property type="match status" value="1"/>
</dbReference>
<feature type="domain" description="Helicase HerA central" evidence="7">
    <location>
        <begin position="24"/>
        <end position="128"/>
    </location>
</feature>
<feature type="region of interest" description="Disordered" evidence="6">
    <location>
        <begin position="1"/>
        <end position="25"/>
    </location>
</feature>
<reference evidence="9 10" key="1">
    <citation type="journal article" date="2019" name="Int. J. Syst. Evol. Microbiol.">
        <title>The Global Catalogue of Microorganisms (GCM) 10K type strain sequencing project: providing services to taxonomists for standard genome sequencing and annotation.</title>
        <authorList>
            <consortium name="The Broad Institute Genomics Platform"/>
            <consortium name="The Broad Institute Genome Sequencing Center for Infectious Disease"/>
            <person name="Wu L."/>
            <person name="Ma J."/>
        </authorList>
    </citation>
    <scope>NUCLEOTIDE SEQUENCE [LARGE SCALE GENOMIC DNA]</scope>
    <source>
        <strain evidence="9 10">CGMCC 1.12125</strain>
    </source>
</reference>
<dbReference type="SUPFAM" id="SSF52540">
    <property type="entry name" value="P-loop containing nucleoside triphosphate hydrolases"/>
    <property type="match status" value="1"/>
</dbReference>
<protein>
    <submittedName>
        <fullName evidence="9">Helicase HerA domain-containing protein</fullName>
    </submittedName>
</protein>
<feature type="region of interest" description="Disordered" evidence="6">
    <location>
        <begin position="349"/>
        <end position="533"/>
    </location>
</feature>